<dbReference type="SUPFAM" id="SSF54211">
    <property type="entry name" value="Ribosomal protein S5 domain 2-like"/>
    <property type="match status" value="1"/>
</dbReference>
<accession>A0A178Z8Z3</accession>
<comment type="similarity">
    <text evidence="3">Belongs to the RNase PH family.</text>
</comment>
<dbReference type="GO" id="GO:0000176">
    <property type="term" value="C:nuclear exosome (RNase complex)"/>
    <property type="evidence" value="ECO:0007669"/>
    <property type="project" value="UniProtKB-ARBA"/>
</dbReference>
<comment type="subcellular location">
    <subcellularLocation>
        <location evidence="1">Cytoplasm</location>
    </subcellularLocation>
    <subcellularLocation>
        <location evidence="2">Nucleus</location>
        <location evidence="2">Nucleolus</location>
    </subcellularLocation>
</comment>
<dbReference type="GO" id="GO:0000467">
    <property type="term" value="P:exonucleolytic trimming to generate mature 3'-end of 5.8S rRNA from tricistronic rRNA transcript (SSU-rRNA, 5.8S rRNA, LSU-rRNA)"/>
    <property type="evidence" value="ECO:0007669"/>
    <property type="project" value="TreeGrafter"/>
</dbReference>
<dbReference type="InterPro" id="IPR050590">
    <property type="entry name" value="Exosome_comp_Rrp42_subfam"/>
</dbReference>
<dbReference type="Proteomes" id="UP000078343">
    <property type="component" value="Unassembled WGS sequence"/>
</dbReference>
<dbReference type="RefSeq" id="XP_018689293.1">
    <property type="nucleotide sequence ID" value="XM_018841584.1"/>
</dbReference>
<dbReference type="EMBL" id="LVYI01000010">
    <property type="protein sequence ID" value="OAP55926.1"/>
    <property type="molecule type" value="Genomic_DNA"/>
</dbReference>
<dbReference type="GO" id="GO:0071035">
    <property type="term" value="P:nuclear polyadenylation-dependent rRNA catabolic process"/>
    <property type="evidence" value="ECO:0007669"/>
    <property type="project" value="TreeGrafter"/>
</dbReference>
<dbReference type="InterPro" id="IPR027408">
    <property type="entry name" value="PNPase/RNase_PH_dom_sf"/>
</dbReference>
<dbReference type="Gene3D" id="3.30.230.70">
    <property type="entry name" value="GHMP Kinase, N-terminal domain"/>
    <property type="match status" value="1"/>
</dbReference>
<dbReference type="GO" id="GO:0000177">
    <property type="term" value="C:cytoplasmic exosome (RNase complex)"/>
    <property type="evidence" value="ECO:0007669"/>
    <property type="project" value="TreeGrafter"/>
</dbReference>
<dbReference type="GO" id="GO:0034475">
    <property type="term" value="P:U4 snRNA 3'-end processing"/>
    <property type="evidence" value="ECO:0007669"/>
    <property type="project" value="TreeGrafter"/>
</dbReference>
<evidence type="ECO:0000256" key="6">
    <source>
        <dbReference type="ARBA" id="ARBA00042523"/>
    </source>
</evidence>
<dbReference type="GO" id="GO:0034476">
    <property type="term" value="P:U5 snRNA 3'-end processing"/>
    <property type="evidence" value="ECO:0007669"/>
    <property type="project" value="TreeGrafter"/>
</dbReference>
<dbReference type="OrthoDB" id="272245at2759"/>
<dbReference type="GO" id="GO:0016075">
    <property type="term" value="P:rRNA catabolic process"/>
    <property type="evidence" value="ECO:0007669"/>
    <property type="project" value="TreeGrafter"/>
</dbReference>
<dbReference type="InterPro" id="IPR020568">
    <property type="entry name" value="Ribosomal_Su5_D2-typ_SF"/>
</dbReference>
<keyword evidence="8" id="KW-1185">Reference proteome</keyword>
<organism evidence="7 8">
    <name type="scientific">Fonsecaea erecta</name>
    <dbReference type="NCBI Taxonomy" id="1367422"/>
    <lineage>
        <taxon>Eukaryota</taxon>
        <taxon>Fungi</taxon>
        <taxon>Dikarya</taxon>
        <taxon>Ascomycota</taxon>
        <taxon>Pezizomycotina</taxon>
        <taxon>Eurotiomycetes</taxon>
        <taxon>Chaetothyriomycetidae</taxon>
        <taxon>Chaetothyriales</taxon>
        <taxon>Herpotrichiellaceae</taxon>
        <taxon>Fonsecaea</taxon>
    </lineage>
</organism>
<proteinExistence type="inferred from homology"/>
<protein>
    <recommendedName>
        <fullName evidence="6">Ribosomal RNA-processing protein 42</fullName>
    </recommendedName>
</protein>
<dbReference type="AlphaFoldDB" id="A0A178Z8Z3"/>
<keyword evidence="4" id="KW-0963">Cytoplasm</keyword>
<dbReference type="GO" id="GO:0071028">
    <property type="term" value="P:nuclear mRNA surveillance"/>
    <property type="evidence" value="ECO:0007669"/>
    <property type="project" value="TreeGrafter"/>
</dbReference>
<dbReference type="STRING" id="1367422.A0A178Z8Z3"/>
<evidence type="ECO:0000256" key="3">
    <source>
        <dbReference type="ARBA" id="ARBA00006678"/>
    </source>
</evidence>
<dbReference type="GO" id="GO:0035925">
    <property type="term" value="F:mRNA 3'-UTR AU-rich region binding"/>
    <property type="evidence" value="ECO:0007669"/>
    <property type="project" value="TreeGrafter"/>
</dbReference>
<dbReference type="PANTHER" id="PTHR11097">
    <property type="entry name" value="EXOSOME COMPLEX EXONUCLEASE RIBOSOMAL RNA PROCESSING PROTEIN"/>
    <property type="match status" value="1"/>
</dbReference>
<keyword evidence="5" id="KW-0271">Exosome</keyword>
<evidence type="ECO:0000256" key="2">
    <source>
        <dbReference type="ARBA" id="ARBA00004604"/>
    </source>
</evidence>
<evidence type="ECO:0000313" key="8">
    <source>
        <dbReference type="Proteomes" id="UP000078343"/>
    </source>
</evidence>
<reference evidence="7 8" key="1">
    <citation type="submission" date="2016-04" db="EMBL/GenBank/DDBJ databases">
        <title>Draft genome of Fonsecaea erecta CBS 125763.</title>
        <authorList>
            <person name="Weiss V.A."/>
            <person name="Vicente V.A."/>
            <person name="Raittz R.T."/>
            <person name="Moreno L.F."/>
            <person name="De Souza E.M."/>
            <person name="Pedrosa F.O."/>
            <person name="Steffens M.B."/>
            <person name="Faoro H."/>
            <person name="Tadra-Sfeir M.Z."/>
            <person name="Najafzadeh M.J."/>
            <person name="Felipe M.S."/>
            <person name="Teixeira M."/>
            <person name="Sun J."/>
            <person name="Xi L."/>
            <person name="Gomes R."/>
            <person name="De Azevedo C.M."/>
            <person name="Salgado C.G."/>
            <person name="Da Silva M.B."/>
            <person name="Nascimento M.F."/>
            <person name="Queiroz-Telles F."/>
            <person name="Attili D.S."/>
            <person name="Gorbushina A."/>
        </authorList>
    </citation>
    <scope>NUCLEOTIDE SEQUENCE [LARGE SCALE GENOMIC DNA]</scope>
    <source>
        <strain evidence="7 8">CBS 125763</strain>
    </source>
</reference>
<dbReference type="GO" id="GO:0034473">
    <property type="term" value="P:U1 snRNA 3'-end processing"/>
    <property type="evidence" value="ECO:0007669"/>
    <property type="project" value="TreeGrafter"/>
</dbReference>
<comment type="caution">
    <text evidence="7">The sequence shown here is derived from an EMBL/GenBank/DDBJ whole genome shotgun (WGS) entry which is preliminary data.</text>
</comment>
<evidence type="ECO:0000313" key="7">
    <source>
        <dbReference type="EMBL" id="OAP55926.1"/>
    </source>
</evidence>
<gene>
    <name evidence="7" type="ORF">AYL99_10078</name>
</gene>
<sequence>MPSLTNSLPFSPAELAYLHTSLSSVPPLRPDARPLPTDFRALRAETGLLPAVNGSAHVGFSDGREAIVGVKLEVEKTVGGTSISNPEDGAMDIDTDHHDQNMSHKRGKGKPGWVTLTLTLPGLRDDDPNLVFLEEMLREPLAVPSSSNATSLQDSLIINTRWHWHAYIDVLLISPNGLASYPLPLLSMATHLALRDTRIPKLKSEGEEDPIADDDWMASTYLYPRTTPSGAKPPVTLLVVVVGENIIFDPSREELAVADSIIAVSVGNTTKEGEFQLLATRMINTPARDTMKGVPLSGETQEWVDVPGVWRPRIGGVKRALLKKVINTVLTKGVAQDVMSGLDGFMSLELSAETGRSVG</sequence>
<dbReference type="GO" id="GO:0071038">
    <property type="term" value="P:TRAMP-dependent tRNA surveillance pathway"/>
    <property type="evidence" value="ECO:0007669"/>
    <property type="project" value="TreeGrafter"/>
</dbReference>
<dbReference type="GeneID" id="30014246"/>
<evidence type="ECO:0000256" key="5">
    <source>
        <dbReference type="ARBA" id="ARBA00022835"/>
    </source>
</evidence>
<dbReference type="PANTHER" id="PTHR11097:SF8">
    <property type="entry name" value="EXOSOME COMPLEX COMPONENT RRP42"/>
    <property type="match status" value="1"/>
</dbReference>
<name>A0A178Z8Z3_9EURO</name>
<dbReference type="GO" id="GO:0005730">
    <property type="term" value="C:nucleolus"/>
    <property type="evidence" value="ECO:0007669"/>
    <property type="project" value="UniProtKB-SubCell"/>
</dbReference>
<evidence type="ECO:0000256" key="1">
    <source>
        <dbReference type="ARBA" id="ARBA00004496"/>
    </source>
</evidence>
<evidence type="ECO:0000256" key="4">
    <source>
        <dbReference type="ARBA" id="ARBA00022490"/>
    </source>
</evidence>